<name>A0A8S1T3Y9_9CILI</name>
<dbReference type="CDD" id="cd00078">
    <property type="entry name" value="HECTc"/>
    <property type="match status" value="1"/>
</dbReference>
<dbReference type="EC" id="2.3.2.26" evidence="2"/>
<feature type="coiled-coil region" evidence="6">
    <location>
        <begin position="17"/>
        <end position="222"/>
    </location>
</feature>
<dbReference type="InterPro" id="IPR044611">
    <property type="entry name" value="E3A/B/C-like"/>
</dbReference>
<dbReference type="PANTHER" id="PTHR45700">
    <property type="entry name" value="UBIQUITIN-PROTEIN LIGASE E3C"/>
    <property type="match status" value="1"/>
</dbReference>
<dbReference type="AlphaFoldDB" id="A0A8S1T3Y9"/>
<sequence>MINQKDLLTSDSGEIVFLESKTQYDLLQQKVEQLEKQVKELDQNNQQLKKNLTQSRRDYQQLFEDLEKYKKSEEEYFKNREYNSVKLLKQFTTLENKIIEQEEKIKKLIEQNQMLTDTNKELENQNDYLQSQNFVIDQEKQKIFNSHYSRKQELKEVTQEKIQYEEKLKENKQKIESLENEIETLQQKQIDYEKQISHWQSLSEKKEQLAQMSQELLEQQLQQQQIVNQPNQDEYKSNIIMSLQKIEQQIGGKFNHIEQELKDNESQKEYKRNEQILFLNQAFNLQLRLKLENRFITFKHEFRDNQIQSQHVEFYQLIDSTILKNNQKFRKCFKQDFRIIHNFQDLASIMETLCKPGPINSDLKSDEIFLFNYPNNHSFNQKIIKLDPEDYVLIGSDLMNMWHLEFGSDLTIFRQITFDEKSKPITNVNLRRQEIYMKIQNSTRGIIQVDEKCLIKQWIILIKSALKSEFQLNCENIRLWKHKNFPANQALKQLEQNNGKFNGLILDDNQSVGYYKADLIFIDIQENGKWQYEQLDYKKSYQEEFKYIFNKAFKGCGKFYCDKNYCNSNPVFNQLQFEKASLQQFLIESFKEDSIDWNEVCFNSEQELKPIQQRDEDFIQQICKLSEYPNSFGCSFIQDFNGTYEQILMNNDNPALNMNLINEINKSISVYVLKGWINNLYKSKERSPFKLRSIFIILQFDCFNKIISEKQNNLFEYILNLDKQSKNQLSQYLTLLPTQQFINIVEVTIKNLASFIKQQSQQTIQLLYKADINYLIQQLEFLQIFYKSNEKLKRIPTDKFIIKEVTKLYPHQGELLEYKQFACYNKKQFENYYFTFCLYPWIIPIEFKYQLLTLDSNVNQRNQGDFILQQIGLAPSLKLLIDRNDIVNSALEQLSRKEINLKSRLSIVFKGEQGIDQGGLTREFFSLLTQKLFDVQFTMFVTRNNNTVLWFNKHHMEMPIKYELIGMLLGLALYNQVLLDINFPQLVFKKLMNEPVSFEDLKELDLDTYKALNLLNEYEKDDIEEAFAINFSITEYDNWGQALNVELIQNGQQIMVTQKNKQQYIQLCTEYYLNQSIQKEFQRFHAGFWKVVDGNGIKLLTGAELQTMILGQKHLNMQELEESTKYDGFDKNSEYIRTFWAYIHSLDEQQQKRFLFFSTGSDRVPVGGLKSLKFVIQKHGEDTEQLPSAHTCFNVFLLPKYDSPEKMIVKLQIAFENSEGFGLM</sequence>
<dbReference type="PANTHER" id="PTHR45700:SF8">
    <property type="entry name" value="HECT-TYPE E3 UBIQUITIN TRANSFERASE"/>
    <property type="match status" value="1"/>
</dbReference>
<dbReference type="PROSITE" id="PS50237">
    <property type="entry name" value="HECT"/>
    <property type="match status" value="1"/>
</dbReference>
<evidence type="ECO:0000256" key="5">
    <source>
        <dbReference type="PROSITE-ProRule" id="PRU00104"/>
    </source>
</evidence>
<keyword evidence="9" id="KW-1185">Reference proteome</keyword>
<protein>
    <recommendedName>
        <fullName evidence="2">HECT-type E3 ubiquitin transferase</fullName>
        <ecNumber evidence="2">2.3.2.26</ecNumber>
    </recommendedName>
</protein>
<evidence type="ECO:0000313" key="8">
    <source>
        <dbReference type="EMBL" id="CAD8148491.1"/>
    </source>
</evidence>
<keyword evidence="4 5" id="KW-0833">Ubl conjugation pathway</keyword>
<accession>A0A8S1T3Y9</accession>
<dbReference type="Proteomes" id="UP000689195">
    <property type="component" value="Unassembled WGS sequence"/>
</dbReference>
<dbReference type="InterPro" id="IPR000569">
    <property type="entry name" value="HECT_dom"/>
</dbReference>
<evidence type="ECO:0000259" key="7">
    <source>
        <dbReference type="PROSITE" id="PS50237"/>
    </source>
</evidence>
<dbReference type="SMART" id="SM00119">
    <property type="entry name" value="HECTc"/>
    <property type="match status" value="1"/>
</dbReference>
<dbReference type="Pfam" id="PF00632">
    <property type="entry name" value="HECT"/>
    <property type="match status" value="1"/>
</dbReference>
<evidence type="ECO:0000256" key="2">
    <source>
        <dbReference type="ARBA" id="ARBA00012485"/>
    </source>
</evidence>
<keyword evidence="3" id="KW-0808">Transferase</keyword>
<dbReference type="OrthoDB" id="409931at2759"/>
<dbReference type="GO" id="GO:0000209">
    <property type="term" value="P:protein polyubiquitination"/>
    <property type="evidence" value="ECO:0007669"/>
    <property type="project" value="InterPro"/>
</dbReference>
<keyword evidence="6" id="KW-0175">Coiled coil</keyword>
<proteinExistence type="predicted"/>
<evidence type="ECO:0000256" key="3">
    <source>
        <dbReference type="ARBA" id="ARBA00022679"/>
    </source>
</evidence>
<organism evidence="8 9">
    <name type="scientific">Paramecium pentaurelia</name>
    <dbReference type="NCBI Taxonomy" id="43138"/>
    <lineage>
        <taxon>Eukaryota</taxon>
        <taxon>Sar</taxon>
        <taxon>Alveolata</taxon>
        <taxon>Ciliophora</taxon>
        <taxon>Intramacronucleata</taxon>
        <taxon>Oligohymenophorea</taxon>
        <taxon>Peniculida</taxon>
        <taxon>Parameciidae</taxon>
        <taxon>Paramecium</taxon>
    </lineage>
</organism>
<feature type="domain" description="HECT" evidence="7">
    <location>
        <begin position="897"/>
        <end position="1224"/>
    </location>
</feature>
<comment type="caution">
    <text evidence="8">The sequence shown here is derived from an EMBL/GenBank/DDBJ whole genome shotgun (WGS) entry which is preliminary data.</text>
</comment>
<feature type="active site" description="Glycyl thioester intermediate" evidence="5">
    <location>
        <position position="1192"/>
    </location>
</feature>
<evidence type="ECO:0000256" key="1">
    <source>
        <dbReference type="ARBA" id="ARBA00000885"/>
    </source>
</evidence>
<dbReference type="GO" id="GO:0061630">
    <property type="term" value="F:ubiquitin protein ligase activity"/>
    <property type="evidence" value="ECO:0007669"/>
    <property type="project" value="UniProtKB-EC"/>
</dbReference>
<comment type="catalytic activity">
    <reaction evidence="1">
        <text>S-ubiquitinyl-[E2 ubiquitin-conjugating enzyme]-L-cysteine + [acceptor protein]-L-lysine = [E2 ubiquitin-conjugating enzyme]-L-cysteine + N(6)-ubiquitinyl-[acceptor protein]-L-lysine.</text>
        <dbReference type="EC" id="2.3.2.26"/>
    </reaction>
</comment>
<dbReference type="FunFam" id="3.30.2410.10:FF:000003">
    <property type="entry name" value="probable E3 ubiquitin-protein ligase HERC4 isoform X1"/>
    <property type="match status" value="1"/>
</dbReference>
<evidence type="ECO:0000256" key="4">
    <source>
        <dbReference type="ARBA" id="ARBA00022786"/>
    </source>
</evidence>
<dbReference type="EMBL" id="CAJJDO010000018">
    <property type="protein sequence ID" value="CAD8148491.1"/>
    <property type="molecule type" value="Genomic_DNA"/>
</dbReference>
<reference evidence="8" key="1">
    <citation type="submission" date="2021-01" db="EMBL/GenBank/DDBJ databases">
        <authorList>
            <consortium name="Genoscope - CEA"/>
            <person name="William W."/>
        </authorList>
    </citation>
    <scope>NUCLEOTIDE SEQUENCE</scope>
</reference>
<evidence type="ECO:0000313" key="9">
    <source>
        <dbReference type="Proteomes" id="UP000689195"/>
    </source>
</evidence>
<gene>
    <name evidence="8" type="ORF">PPENT_87.1.T0180092</name>
</gene>
<evidence type="ECO:0000256" key="6">
    <source>
        <dbReference type="SAM" id="Coils"/>
    </source>
</evidence>